<reference evidence="2" key="1">
    <citation type="submission" date="2019-08" db="EMBL/GenBank/DDBJ databases">
        <title>Genomic characterization of a novel candidate phylum (ARYD3) from a high temperature, high salinity tertiary oil reservoir in north central Oklahoma, USA.</title>
        <authorList>
            <person name="Youssef N.H."/>
            <person name="Yadav A."/>
            <person name="Elshahed M.S."/>
        </authorList>
    </citation>
    <scope>NUCLEOTIDE SEQUENCE [LARGE SCALE GENOMIC DNA]</scope>
    <source>
        <strain evidence="2">ARYD3</strain>
    </source>
</reference>
<dbReference type="AlphaFoldDB" id="A0A5D0MFH6"/>
<proteinExistence type="predicted"/>
<dbReference type="PANTHER" id="PTHR30522">
    <property type="entry name" value="NUCLEOSIDE TRIPHOSPHATE PYROPHOSPHOHYDROLASE"/>
    <property type="match status" value="1"/>
</dbReference>
<dbReference type="GO" id="GO:0006203">
    <property type="term" value="P:dGTP catabolic process"/>
    <property type="evidence" value="ECO:0007669"/>
    <property type="project" value="TreeGrafter"/>
</dbReference>
<dbReference type="GO" id="GO:0047429">
    <property type="term" value="F:nucleoside triphosphate diphosphatase activity"/>
    <property type="evidence" value="ECO:0007669"/>
    <property type="project" value="InterPro"/>
</dbReference>
<dbReference type="Proteomes" id="UP000324143">
    <property type="component" value="Unassembled WGS sequence"/>
</dbReference>
<dbReference type="InterPro" id="IPR048011">
    <property type="entry name" value="NTP-PPase_MazG-like_C"/>
</dbReference>
<dbReference type="CDD" id="cd11529">
    <property type="entry name" value="NTP-PPase_MazG_Cterm"/>
    <property type="match status" value="1"/>
</dbReference>
<evidence type="ECO:0000313" key="3">
    <source>
        <dbReference type="Proteomes" id="UP000324143"/>
    </source>
</evidence>
<protein>
    <recommendedName>
        <fullName evidence="1">NTP pyrophosphohydrolase MazG-like domain-containing protein</fullName>
    </recommendedName>
</protein>
<dbReference type="GO" id="GO:0046052">
    <property type="term" value="P:UTP catabolic process"/>
    <property type="evidence" value="ECO:0007669"/>
    <property type="project" value="TreeGrafter"/>
</dbReference>
<accession>A0A5D0MFH6</accession>
<dbReference type="InterPro" id="IPR011551">
    <property type="entry name" value="NTP_PyrPHydrolase_MazG"/>
</dbReference>
<dbReference type="Gene3D" id="1.10.287.1080">
    <property type="entry name" value="MazG-like"/>
    <property type="match status" value="1"/>
</dbReference>
<feature type="domain" description="NTP pyrophosphohydrolase MazG-like" evidence="1">
    <location>
        <begin position="38"/>
        <end position="101"/>
    </location>
</feature>
<organism evidence="2 3">
    <name type="scientific">Candidatus Mcinerneyibacterium aminivorans</name>
    <dbReference type="NCBI Taxonomy" id="2703815"/>
    <lineage>
        <taxon>Bacteria</taxon>
        <taxon>Candidatus Macinerneyibacteriota</taxon>
        <taxon>Candidatus Mcinerneyibacteria</taxon>
        <taxon>Candidatus Mcinerneyibacteriales</taxon>
        <taxon>Candidatus Mcinerneyibacteriaceae</taxon>
        <taxon>Candidatus Mcinerneyibacterium</taxon>
    </lineage>
</organism>
<dbReference type="SUPFAM" id="SSF101386">
    <property type="entry name" value="all-alpha NTP pyrophosphatases"/>
    <property type="match status" value="1"/>
</dbReference>
<comment type="caution">
    <text evidence="2">The sequence shown here is derived from an EMBL/GenBank/DDBJ whole genome shotgun (WGS) entry which is preliminary data.</text>
</comment>
<keyword evidence="3" id="KW-1185">Reference proteome</keyword>
<gene>
    <name evidence="2" type="ORF">FXF47_02630</name>
</gene>
<dbReference type="EMBL" id="VSIX01000029">
    <property type="protein sequence ID" value="TYB31786.1"/>
    <property type="molecule type" value="Genomic_DNA"/>
</dbReference>
<dbReference type="GO" id="GO:0046081">
    <property type="term" value="P:dUTP catabolic process"/>
    <property type="evidence" value="ECO:0007669"/>
    <property type="project" value="TreeGrafter"/>
</dbReference>
<evidence type="ECO:0000259" key="1">
    <source>
        <dbReference type="Pfam" id="PF03819"/>
    </source>
</evidence>
<dbReference type="GO" id="GO:0046047">
    <property type="term" value="P:TTP catabolic process"/>
    <property type="evidence" value="ECO:0007669"/>
    <property type="project" value="TreeGrafter"/>
</dbReference>
<name>A0A5D0MFH6_9BACT</name>
<evidence type="ECO:0000313" key="2">
    <source>
        <dbReference type="EMBL" id="TYB31786.1"/>
    </source>
</evidence>
<dbReference type="Pfam" id="PF03819">
    <property type="entry name" value="MazG"/>
    <property type="match status" value="1"/>
</dbReference>
<dbReference type="PANTHER" id="PTHR30522:SF0">
    <property type="entry name" value="NUCLEOSIDE TRIPHOSPHATE PYROPHOSPHOHYDROLASE"/>
    <property type="match status" value="1"/>
</dbReference>
<dbReference type="InterPro" id="IPR004518">
    <property type="entry name" value="MazG-like_dom"/>
</dbReference>
<dbReference type="GO" id="GO:0046076">
    <property type="term" value="P:dTTP catabolic process"/>
    <property type="evidence" value="ECO:0007669"/>
    <property type="project" value="TreeGrafter"/>
</dbReference>
<dbReference type="GO" id="GO:0046061">
    <property type="term" value="P:dATP catabolic process"/>
    <property type="evidence" value="ECO:0007669"/>
    <property type="project" value="TreeGrafter"/>
</dbReference>
<sequence length="135" mass="15896">MGKYLLDNIPDDLTVIERAAYISKKVREIGFDWKDTEEVFEKVEEEFNEINDEMKRKNTRSDEKLKEEVGDLVFSLINFSNFLGFDIRDALEITNKKFIERFSYVEDSLKNNNSNLSGATLEEMEKLWNKAKNKP</sequence>